<evidence type="ECO:0000259" key="1">
    <source>
        <dbReference type="Pfam" id="PF13456"/>
    </source>
</evidence>
<dbReference type="AlphaFoldDB" id="A0ABC8S8X8"/>
<dbReference type="EMBL" id="CAUOFW020002425">
    <property type="protein sequence ID" value="CAK9153622.1"/>
    <property type="molecule type" value="Genomic_DNA"/>
</dbReference>
<sequence length="160" mass="18747">MNVYTVRPKALDSEQEKELLHLLNVPKYKVVKVFSWWIAWKYLYMGLLKLNIDGASKGNPGESGGWTILRNSRGQLVLVGSYLYGICMNMEAKIKALRSDLHLLREYGLQDYEIIIETYSKLQVDMVNQRSKASWKLWSLLGKIFSTLRHFNFHLQQTYR</sequence>
<dbReference type="PANTHER" id="PTHR47723">
    <property type="entry name" value="OS05G0353850 PROTEIN"/>
    <property type="match status" value="1"/>
</dbReference>
<dbReference type="InterPro" id="IPR002156">
    <property type="entry name" value="RNaseH_domain"/>
</dbReference>
<dbReference type="SUPFAM" id="SSF53098">
    <property type="entry name" value="Ribonuclease H-like"/>
    <property type="match status" value="1"/>
</dbReference>
<gene>
    <name evidence="2" type="ORF">ILEXP_LOCUS21910</name>
</gene>
<dbReference type="PANTHER" id="PTHR47723:SF19">
    <property type="entry name" value="POLYNUCLEOTIDYL TRANSFERASE, RIBONUCLEASE H-LIKE SUPERFAMILY PROTEIN"/>
    <property type="match status" value="1"/>
</dbReference>
<evidence type="ECO:0000313" key="3">
    <source>
        <dbReference type="Proteomes" id="UP001642360"/>
    </source>
</evidence>
<protein>
    <recommendedName>
        <fullName evidence="1">RNase H type-1 domain-containing protein</fullName>
    </recommendedName>
</protein>
<dbReference type="InterPro" id="IPR012337">
    <property type="entry name" value="RNaseH-like_sf"/>
</dbReference>
<dbReference type="CDD" id="cd06222">
    <property type="entry name" value="RNase_H_like"/>
    <property type="match status" value="1"/>
</dbReference>
<organism evidence="2 3">
    <name type="scientific">Ilex paraguariensis</name>
    <name type="common">yerba mate</name>
    <dbReference type="NCBI Taxonomy" id="185542"/>
    <lineage>
        <taxon>Eukaryota</taxon>
        <taxon>Viridiplantae</taxon>
        <taxon>Streptophyta</taxon>
        <taxon>Embryophyta</taxon>
        <taxon>Tracheophyta</taxon>
        <taxon>Spermatophyta</taxon>
        <taxon>Magnoliopsida</taxon>
        <taxon>eudicotyledons</taxon>
        <taxon>Gunneridae</taxon>
        <taxon>Pentapetalae</taxon>
        <taxon>asterids</taxon>
        <taxon>campanulids</taxon>
        <taxon>Aquifoliales</taxon>
        <taxon>Aquifoliaceae</taxon>
        <taxon>Ilex</taxon>
    </lineage>
</organism>
<proteinExistence type="predicted"/>
<reference evidence="2 3" key="1">
    <citation type="submission" date="2024-02" db="EMBL/GenBank/DDBJ databases">
        <authorList>
            <person name="Vignale AGUSTIN F."/>
            <person name="Sosa J E."/>
            <person name="Modenutti C."/>
        </authorList>
    </citation>
    <scope>NUCLEOTIDE SEQUENCE [LARGE SCALE GENOMIC DNA]</scope>
</reference>
<feature type="domain" description="RNase H type-1" evidence="1">
    <location>
        <begin position="51"/>
        <end position="156"/>
    </location>
</feature>
<dbReference type="InterPro" id="IPR036397">
    <property type="entry name" value="RNaseH_sf"/>
</dbReference>
<evidence type="ECO:0000313" key="2">
    <source>
        <dbReference type="EMBL" id="CAK9153622.1"/>
    </source>
</evidence>
<dbReference type="Proteomes" id="UP001642360">
    <property type="component" value="Unassembled WGS sequence"/>
</dbReference>
<dbReference type="Gene3D" id="3.30.420.10">
    <property type="entry name" value="Ribonuclease H-like superfamily/Ribonuclease H"/>
    <property type="match status" value="1"/>
</dbReference>
<dbReference type="InterPro" id="IPR044730">
    <property type="entry name" value="RNase_H-like_dom_plant"/>
</dbReference>
<accession>A0ABC8S8X8</accession>
<dbReference type="Pfam" id="PF13456">
    <property type="entry name" value="RVT_3"/>
    <property type="match status" value="1"/>
</dbReference>
<comment type="caution">
    <text evidence="2">The sequence shown here is derived from an EMBL/GenBank/DDBJ whole genome shotgun (WGS) entry which is preliminary data.</text>
</comment>
<name>A0ABC8S8X8_9AQUA</name>
<dbReference type="InterPro" id="IPR053151">
    <property type="entry name" value="RNase_H-like"/>
</dbReference>
<keyword evidence="3" id="KW-1185">Reference proteome</keyword>